<dbReference type="InterPro" id="IPR033425">
    <property type="entry name" value="MASE3"/>
</dbReference>
<organism evidence="3 4">
    <name type="scientific">Neobacillus notoginsengisoli</name>
    <dbReference type="NCBI Taxonomy" id="1578198"/>
    <lineage>
        <taxon>Bacteria</taxon>
        <taxon>Bacillati</taxon>
        <taxon>Bacillota</taxon>
        <taxon>Bacilli</taxon>
        <taxon>Bacillales</taxon>
        <taxon>Bacillaceae</taxon>
        <taxon>Neobacillus</taxon>
    </lineage>
</organism>
<dbReference type="EMBL" id="QWEG01000008">
    <property type="protein sequence ID" value="RHW38985.1"/>
    <property type="molecule type" value="Genomic_DNA"/>
</dbReference>
<feature type="transmembrane region" description="Helical" evidence="1">
    <location>
        <begin position="254"/>
        <end position="272"/>
    </location>
</feature>
<feature type="transmembrane region" description="Helical" evidence="1">
    <location>
        <begin position="156"/>
        <end position="174"/>
    </location>
</feature>
<keyword evidence="1" id="KW-0472">Membrane</keyword>
<accession>A0A417YSJ9</accession>
<evidence type="ECO:0000256" key="1">
    <source>
        <dbReference type="SAM" id="Phobius"/>
    </source>
</evidence>
<dbReference type="AlphaFoldDB" id="A0A417YSJ9"/>
<feature type="transmembrane region" description="Helical" evidence="1">
    <location>
        <begin position="86"/>
        <end position="105"/>
    </location>
</feature>
<keyword evidence="4" id="KW-1185">Reference proteome</keyword>
<feature type="transmembrane region" description="Helical" evidence="1">
    <location>
        <begin position="222"/>
        <end position="242"/>
    </location>
</feature>
<comment type="caution">
    <text evidence="3">The sequence shown here is derived from an EMBL/GenBank/DDBJ whole genome shotgun (WGS) entry which is preliminary data.</text>
</comment>
<evidence type="ECO:0000313" key="4">
    <source>
        <dbReference type="Proteomes" id="UP000284416"/>
    </source>
</evidence>
<dbReference type="Proteomes" id="UP000284416">
    <property type="component" value="Unassembled WGS sequence"/>
</dbReference>
<keyword evidence="1" id="KW-1133">Transmembrane helix</keyword>
<proteinExistence type="predicted"/>
<dbReference type="Pfam" id="PF17159">
    <property type="entry name" value="MASE3"/>
    <property type="match status" value="1"/>
</dbReference>
<reference evidence="3 4" key="1">
    <citation type="journal article" date="2017" name="Int. J. Syst. Evol. Microbiol.">
        <title>Bacillus notoginsengisoli sp. nov., a novel bacterium isolated from the rhizosphere of Panax notoginseng.</title>
        <authorList>
            <person name="Zhang M.Y."/>
            <person name="Cheng J."/>
            <person name="Cai Y."/>
            <person name="Zhang T.Y."/>
            <person name="Wu Y.Y."/>
            <person name="Manikprabhu D."/>
            <person name="Li W.J."/>
            <person name="Zhang Y.X."/>
        </authorList>
    </citation>
    <scope>NUCLEOTIDE SEQUENCE [LARGE SCALE GENOMIC DNA]</scope>
    <source>
        <strain evidence="3 4">JCM 30743</strain>
    </source>
</reference>
<feature type="transmembrane region" description="Helical" evidence="1">
    <location>
        <begin position="52"/>
        <end position="74"/>
    </location>
</feature>
<feature type="transmembrane region" description="Helical" evidence="1">
    <location>
        <begin position="125"/>
        <end position="144"/>
    </location>
</feature>
<evidence type="ECO:0000313" key="3">
    <source>
        <dbReference type="EMBL" id="RHW38985.1"/>
    </source>
</evidence>
<keyword evidence="1" id="KW-0812">Transmembrane</keyword>
<evidence type="ECO:0000259" key="2">
    <source>
        <dbReference type="Pfam" id="PF17159"/>
    </source>
</evidence>
<feature type="domain" description="Membrane-associated sensor" evidence="2">
    <location>
        <begin position="49"/>
        <end position="269"/>
    </location>
</feature>
<protein>
    <recommendedName>
        <fullName evidence="2">Membrane-associated sensor domain-containing protein</fullName>
    </recommendedName>
</protein>
<gene>
    <name evidence="3" type="ORF">D1B31_13540</name>
</gene>
<feature type="transmembrane region" description="Helical" evidence="1">
    <location>
        <begin position="194"/>
        <end position="215"/>
    </location>
</feature>
<name>A0A417YSJ9_9BACI</name>
<feature type="transmembrane region" description="Helical" evidence="1">
    <location>
        <begin position="20"/>
        <end position="40"/>
    </location>
</feature>
<sequence>MEEIGLWGRLGVLEDRMTEWRFLVYVMGAVMALLGIHVFHPQLVKIYDPVNYVSFHALLELSSISISFLIVLYCWRKLEQNKSAKLLILLFAFFTVGMVDLLHTLSFKGMPHFLTESSVAKATCFWVFARMVEAALILTVLVMPEIRVRKDWRKHVLAASFLLVIVIAAVVFTFENSLPVLVVEGQGTTSLKNGLEYFISFLHFLSLIVCLYRYYLEKSTTYLNLALAFTYLFLSEMIFTVYQSVVDLDNFSGHIFKVLGYYFILKGLYLLLKPEKKSSAESIMKQSPGAVFSFAKMDGRFIFSYIDGGLLGEMGLKPCQMAGTQVEDLLPPAAGAVIDHCNDSWESGDKHTFTAFLKGRHLIISLAPIIKEGIVIEIAGTATDISTFIQSAATPAKTRPMAGEAQEERMLQTL</sequence>